<dbReference type="Proteomes" id="UP000585226">
    <property type="component" value="Unassembled WGS sequence"/>
</dbReference>
<reference evidence="1 2" key="1">
    <citation type="submission" date="2020-04" db="EMBL/GenBank/DDBJ databases">
        <title>Molecular characterization of pseudomonads from Agaricus bisporus reveal novel blotch 2 pathogens in Western Europe.</title>
        <authorList>
            <person name="Taparia T."/>
            <person name="Krijger M."/>
            <person name="Haynes E."/>
            <person name="Elpinstone J.G."/>
            <person name="Noble R."/>
            <person name="Van Der Wolf J."/>
        </authorList>
    </citation>
    <scope>NUCLEOTIDE SEQUENCE [LARGE SCALE GENOMIC DNA]</scope>
    <source>
        <strain evidence="1 2">P8021</strain>
    </source>
</reference>
<dbReference type="EMBL" id="JACASD010000007">
    <property type="protein sequence ID" value="NWE86992.1"/>
    <property type="molecule type" value="Genomic_DNA"/>
</dbReference>
<accession>A0A7Y8FWT0</accession>
<evidence type="ECO:0000313" key="2">
    <source>
        <dbReference type="Proteomes" id="UP000585226"/>
    </source>
</evidence>
<sequence length="61" mass="6847">MRGEVKYIDNTSEHYEPSGRAAQIAAENAFSQKGLDVTGKYIEKVWVPDLGNPRKVAWVPK</sequence>
<proteinExistence type="predicted"/>
<protein>
    <submittedName>
        <fullName evidence="1">Uncharacterized protein</fullName>
    </submittedName>
</protein>
<name>A0A7Y8FWT0_9PSED</name>
<dbReference type="RefSeq" id="WP_177110148.1">
    <property type="nucleotide sequence ID" value="NZ_JACASD010000007.1"/>
</dbReference>
<comment type="caution">
    <text evidence="1">The sequence shown here is derived from an EMBL/GenBank/DDBJ whole genome shotgun (WGS) entry which is preliminary data.</text>
</comment>
<organism evidence="1 2">
    <name type="scientific">Pseudomonas reactans</name>
    <dbReference type="NCBI Taxonomy" id="117680"/>
    <lineage>
        <taxon>Bacteria</taxon>
        <taxon>Pseudomonadati</taxon>
        <taxon>Pseudomonadota</taxon>
        <taxon>Gammaproteobacteria</taxon>
        <taxon>Pseudomonadales</taxon>
        <taxon>Pseudomonadaceae</taxon>
        <taxon>Pseudomonas</taxon>
    </lineage>
</organism>
<dbReference type="AlphaFoldDB" id="A0A7Y8FWT0"/>
<evidence type="ECO:0000313" key="1">
    <source>
        <dbReference type="EMBL" id="NWE86992.1"/>
    </source>
</evidence>
<gene>
    <name evidence="1" type="ORF">HX893_02465</name>
</gene>